<dbReference type="InterPro" id="IPR014776">
    <property type="entry name" value="4pyrrole_Mease_sub2"/>
</dbReference>
<name>A0A368NJD3_9GAMM</name>
<dbReference type="PIRSF" id="PIRSF005917">
    <property type="entry name" value="MTase_YraL"/>
    <property type="match status" value="1"/>
</dbReference>
<dbReference type="PANTHER" id="PTHR46111:SF1">
    <property type="entry name" value="RIBOSOMAL RNA SMALL SUBUNIT METHYLTRANSFERASE I"/>
    <property type="match status" value="1"/>
</dbReference>
<keyword evidence="10" id="KW-1185">Reference proteome</keyword>
<dbReference type="InterPro" id="IPR000878">
    <property type="entry name" value="4pyrrol_Mease"/>
</dbReference>
<evidence type="ECO:0000256" key="2">
    <source>
        <dbReference type="ARBA" id="ARBA00022552"/>
    </source>
</evidence>
<evidence type="ECO:0000259" key="8">
    <source>
        <dbReference type="Pfam" id="PF23016"/>
    </source>
</evidence>
<dbReference type="SUPFAM" id="SSF53790">
    <property type="entry name" value="Tetrapyrrole methylase"/>
    <property type="match status" value="1"/>
</dbReference>
<keyword evidence="3 6" id="KW-0489">Methyltransferase</keyword>
<feature type="domain" description="Tetrapyrrole methylase" evidence="7">
    <location>
        <begin position="7"/>
        <end position="205"/>
    </location>
</feature>
<keyword evidence="2 6" id="KW-0698">rRNA processing</keyword>
<dbReference type="FunFam" id="3.40.1010.10:FF:000002">
    <property type="entry name" value="Ribosomal RNA small subunit methyltransferase I"/>
    <property type="match status" value="1"/>
</dbReference>
<comment type="subcellular location">
    <subcellularLocation>
        <location evidence="6">Cytoplasm</location>
    </subcellularLocation>
</comment>
<keyword evidence="4 6" id="KW-0808">Transferase</keyword>
<comment type="function">
    <text evidence="6">Catalyzes the 2'-O-methylation of the ribose of cytidine 1402 (C1402) in 16S rRNA.</text>
</comment>
<dbReference type="GO" id="GO:0005737">
    <property type="term" value="C:cytoplasm"/>
    <property type="evidence" value="ECO:0007669"/>
    <property type="project" value="UniProtKB-SubCell"/>
</dbReference>
<dbReference type="Gene3D" id="3.40.1010.10">
    <property type="entry name" value="Cobalt-precorrin-4 Transmethylase, Domain 1"/>
    <property type="match status" value="1"/>
</dbReference>
<dbReference type="FunFam" id="3.30.950.10:FF:000002">
    <property type="entry name" value="Ribosomal RNA small subunit methyltransferase I"/>
    <property type="match status" value="1"/>
</dbReference>
<dbReference type="InterPro" id="IPR018063">
    <property type="entry name" value="SAM_MeTrfase_RsmI_CS"/>
</dbReference>
<dbReference type="RefSeq" id="WP_114338161.1">
    <property type="nucleotide sequence ID" value="NZ_QPID01000005.1"/>
</dbReference>
<organism evidence="9 10">
    <name type="scientific">Corallincola holothuriorum</name>
    <dbReference type="NCBI Taxonomy" id="2282215"/>
    <lineage>
        <taxon>Bacteria</taxon>
        <taxon>Pseudomonadati</taxon>
        <taxon>Pseudomonadota</taxon>
        <taxon>Gammaproteobacteria</taxon>
        <taxon>Alteromonadales</taxon>
        <taxon>Psychromonadaceae</taxon>
        <taxon>Corallincola</taxon>
    </lineage>
</organism>
<dbReference type="Pfam" id="PF23016">
    <property type="entry name" value="RsmI_C"/>
    <property type="match status" value="1"/>
</dbReference>
<dbReference type="GO" id="GO:0070677">
    <property type="term" value="F:rRNA (cytosine-2'-O-)-methyltransferase activity"/>
    <property type="evidence" value="ECO:0007669"/>
    <property type="project" value="UniProtKB-UniRule"/>
</dbReference>
<dbReference type="InterPro" id="IPR035996">
    <property type="entry name" value="4pyrrol_Methylase_sf"/>
</dbReference>
<accession>A0A368NJD3</accession>
<proteinExistence type="inferred from homology"/>
<dbReference type="EMBL" id="QPID01000005">
    <property type="protein sequence ID" value="RCU49875.1"/>
    <property type="molecule type" value="Genomic_DNA"/>
</dbReference>
<evidence type="ECO:0000256" key="6">
    <source>
        <dbReference type="HAMAP-Rule" id="MF_01877"/>
    </source>
</evidence>
<gene>
    <name evidence="6 9" type="primary">rsmI</name>
    <name evidence="9" type="ORF">DU002_09600</name>
</gene>
<dbReference type="Proteomes" id="UP000252558">
    <property type="component" value="Unassembled WGS sequence"/>
</dbReference>
<dbReference type="InterPro" id="IPR008189">
    <property type="entry name" value="rRNA_ssu_MeTfrase_I"/>
</dbReference>
<reference evidence="9 10" key="1">
    <citation type="submission" date="2018-07" db="EMBL/GenBank/DDBJ databases">
        <title>Corallincola holothuriorum sp. nov., a new facultative anaerobe isolated from sea cucumber Apostichopus japonicus.</title>
        <authorList>
            <person name="Xia H."/>
        </authorList>
    </citation>
    <scope>NUCLEOTIDE SEQUENCE [LARGE SCALE GENOMIC DNA]</scope>
    <source>
        <strain evidence="9 10">C4</strain>
    </source>
</reference>
<dbReference type="InterPro" id="IPR014777">
    <property type="entry name" value="4pyrrole_Mease_sub1"/>
</dbReference>
<evidence type="ECO:0000259" key="7">
    <source>
        <dbReference type="Pfam" id="PF00590"/>
    </source>
</evidence>
<dbReference type="OrthoDB" id="9809084at2"/>
<feature type="domain" description="RsmI HTH" evidence="8">
    <location>
        <begin position="235"/>
        <end position="279"/>
    </location>
</feature>
<sequence length="281" mass="30448">MSLASALYIVPTPIGNLGDMTQRAIEVLTAADLIAAEDTRHSRRLLDAYSISGHLWSLHEHNERARSAAIIERVQAGQIVALISDAGTPLISDPGYPLLRACRDAGVNVIPLPGPCAAITALSAAGLPTDRFSFEGFLPAKSGALNSRLDGLAKEPRTMVFYESPRRVLVTLTAMIEHFGAEREATLAKELTKRFESVVQSTLAGLIDWLEAEPERQQGEFVLVIGGYQVPEGEGLPAEAERWLALLIAELPLKKAAALVAEMYDVKKKLVYDLGLKLQGR</sequence>
<dbReference type="InterPro" id="IPR053910">
    <property type="entry name" value="RsmI_HTH"/>
</dbReference>
<comment type="similarity">
    <text evidence="6">Belongs to the methyltransferase superfamily. RsmI family.</text>
</comment>
<dbReference type="PANTHER" id="PTHR46111">
    <property type="entry name" value="RIBOSOMAL RNA SMALL SUBUNIT METHYLTRANSFERASE I"/>
    <property type="match status" value="1"/>
</dbReference>
<evidence type="ECO:0000256" key="4">
    <source>
        <dbReference type="ARBA" id="ARBA00022679"/>
    </source>
</evidence>
<dbReference type="PROSITE" id="PS01296">
    <property type="entry name" value="RSMI"/>
    <property type="match status" value="1"/>
</dbReference>
<comment type="caution">
    <text evidence="9">The sequence shown here is derived from an EMBL/GenBank/DDBJ whole genome shotgun (WGS) entry which is preliminary data.</text>
</comment>
<keyword evidence="1 6" id="KW-0963">Cytoplasm</keyword>
<dbReference type="AlphaFoldDB" id="A0A368NJD3"/>
<keyword evidence="5 6" id="KW-0949">S-adenosyl-L-methionine</keyword>
<dbReference type="HAMAP" id="MF_01877">
    <property type="entry name" value="16SrRNA_methyltr_I"/>
    <property type="match status" value="1"/>
</dbReference>
<dbReference type="EC" id="2.1.1.198" evidence="6"/>
<evidence type="ECO:0000313" key="9">
    <source>
        <dbReference type="EMBL" id="RCU49875.1"/>
    </source>
</evidence>
<protein>
    <recommendedName>
        <fullName evidence="6">Ribosomal RNA small subunit methyltransferase I</fullName>
        <ecNumber evidence="6">2.1.1.198</ecNumber>
    </recommendedName>
    <alternativeName>
        <fullName evidence="6">16S rRNA 2'-O-ribose C1402 methyltransferase</fullName>
    </alternativeName>
    <alternativeName>
        <fullName evidence="6">rRNA (cytidine-2'-O-)-methyltransferase RsmI</fullName>
    </alternativeName>
</protein>
<dbReference type="Pfam" id="PF00590">
    <property type="entry name" value="TP_methylase"/>
    <property type="match status" value="1"/>
</dbReference>
<dbReference type="CDD" id="cd11648">
    <property type="entry name" value="RsmI"/>
    <property type="match status" value="1"/>
</dbReference>
<evidence type="ECO:0000256" key="1">
    <source>
        <dbReference type="ARBA" id="ARBA00022490"/>
    </source>
</evidence>
<comment type="catalytic activity">
    <reaction evidence="6">
        <text>cytidine(1402) in 16S rRNA + S-adenosyl-L-methionine = 2'-O-methylcytidine(1402) in 16S rRNA + S-adenosyl-L-homocysteine + H(+)</text>
        <dbReference type="Rhea" id="RHEA:42924"/>
        <dbReference type="Rhea" id="RHEA-COMP:10285"/>
        <dbReference type="Rhea" id="RHEA-COMP:10286"/>
        <dbReference type="ChEBI" id="CHEBI:15378"/>
        <dbReference type="ChEBI" id="CHEBI:57856"/>
        <dbReference type="ChEBI" id="CHEBI:59789"/>
        <dbReference type="ChEBI" id="CHEBI:74495"/>
        <dbReference type="ChEBI" id="CHEBI:82748"/>
        <dbReference type="EC" id="2.1.1.198"/>
    </reaction>
</comment>
<dbReference type="Gene3D" id="3.30.950.10">
    <property type="entry name" value="Methyltransferase, Cobalt-precorrin-4 Transmethylase, Domain 2"/>
    <property type="match status" value="1"/>
</dbReference>
<evidence type="ECO:0000256" key="5">
    <source>
        <dbReference type="ARBA" id="ARBA00022691"/>
    </source>
</evidence>
<dbReference type="NCBIfam" id="TIGR00096">
    <property type="entry name" value="16S rRNA (cytidine(1402)-2'-O)-methyltransferase"/>
    <property type="match status" value="1"/>
</dbReference>
<evidence type="ECO:0000313" key="10">
    <source>
        <dbReference type="Proteomes" id="UP000252558"/>
    </source>
</evidence>
<evidence type="ECO:0000256" key="3">
    <source>
        <dbReference type="ARBA" id="ARBA00022603"/>
    </source>
</evidence>